<accession>A0A319BRP4</accession>
<proteinExistence type="inferred from homology"/>
<dbReference type="Proteomes" id="UP000248340">
    <property type="component" value="Unassembled WGS sequence"/>
</dbReference>
<dbReference type="GO" id="GO:0000073">
    <property type="term" value="P:initial mitotic spindle pole body separation"/>
    <property type="evidence" value="ECO:0007669"/>
    <property type="project" value="TreeGrafter"/>
</dbReference>
<evidence type="ECO:0000256" key="14">
    <source>
        <dbReference type="SAM" id="Coils"/>
    </source>
</evidence>
<keyword evidence="6" id="KW-0498">Mitosis</keyword>
<feature type="compositionally biased region" description="Basic and acidic residues" evidence="15">
    <location>
        <begin position="937"/>
        <end position="948"/>
    </location>
</feature>
<comment type="subcellular location">
    <subcellularLocation>
        <location evidence="1">Cytoplasm</location>
        <location evidence="1">Cytoskeleton</location>
    </subcellularLocation>
</comment>
<evidence type="ECO:0000256" key="2">
    <source>
        <dbReference type="ARBA" id="ARBA00022490"/>
    </source>
</evidence>
<evidence type="ECO:0000256" key="15">
    <source>
        <dbReference type="SAM" id="MobiDB-lite"/>
    </source>
</evidence>
<dbReference type="GO" id="GO:0005524">
    <property type="term" value="F:ATP binding"/>
    <property type="evidence" value="ECO:0007669"/>
    <property type="project" value="UniProtKB-UniRule"/>
</dbReference>
<dbReference type="InterPro" id="IPR019821">
    <property type="entry name" value="Kinesin_motor_CS"/>
</dbReference>
<evidence type="ECO:0000256" key="1">
    <source>
        <dbReference type="ARBA" id="ARBA00004245"/>
    </source>
</evidence>
<evidence type="ECO:0000256" key="5">
    <source>
        <dbReference type="ARBA" id="ARBA00022741"/>
    </source>
</evidence>
<evidence type="ECO:0000256" key="12">
    <source>
        <dbReference type="PROSITE-ProRule" id="PRU00283"/>
    </source>
</evidence>
<dbReference type="GO" id="GO:0008574">
    <property type="term" value="F:plus-end-directed microtubule motor activity"/>
    <property type="evidence" value="ECO:0007669"/>
    <property type="project" value="TreeGrafter"/>
</dbReference>
<dbReference type="PANTHER" id="PTHR47970:SF12">
    <property type="entry name" value="KINESIN FAMILY MEMBER 11"/>
    <property type="match status" value="1"/>
</dbReference>
<dbReference type="InterPro" id="IPR036961">
    <property type="entry name" value="Kinesin_motor_dom_sf"/>
</dbReference>
<feature type="region of interest" description="Disordered" evidence="15">
    <location>
        <begin position="916"/>
        <end position="988"/>
    </location>
</feature>
<organism evidence="17 18">
    <name type="scientific">Aspergillus uvarum CBS 121591</name>
    <dbReference type="NCBI Taxonomy" id="1448315"/>
    <lineage>
        <taxon>Eukaryota</taxon>
        <taxon>Fungi</taxon>
        <taxon>Dikarya</taxon>
        <taxon>Ascomycota</taxon>
        <taxon>Pezizomycotina</taxon>
        <taxon>Eurotiomycetes</taxon>
        <taxon>Eurotiomycetidae</taxon>
        <taxon>Eurotiales</taxon>
        <taxon>Aspergillaceae</taxon>
        <taxon>Aspergillus</taxon>
        <taxon>Aspergillus subgen. Circumdati</taxon>
    </lineage>
</organism>
<feature type="domain" description="Kinesin motor" evidence="16">
    <location>
        <begin position="63"/>
        <end position="392"/>
    </location>
</feature>
<keyword evidence="3" id="KW-0132">Cell division</keyword>
<evidence type="ECO:0000256" key="3">
    <source>
        <dbReference type="ARBA" id="ARBA00022618"/>
    </source>
</evidence>
<dbReference type="GO" id="GO:0005634">
    <property type="term" value="C:nucleus"/>
    <property type="evidence" value="ECO:0007669"/>
    <property type="project" value="TreeGrafter"/>
</dbReference>
<dbReference type="STRING" id="1448315.A0A319BRP4"/>
<dbReference type="EMBL" id="KZ821813">
    <property type="protein sequence ID" value="PYH75355.1"/>
    <property type="molecule type" value="Genomic_DNA"/>
</dbReference>
<keyword evidence="4 13" id="KW-0493">Microtubule</keyword>
<reference evidence="17 18" key="1">
    <citation type="submission" date="2016-12" db="EMBL/GenBank/DDBJ databases">
        <title>The genomes of Aspergillus section Nigri reveals drivers in fungal speciation.</title>
        <authorList>
            <consortium name="DOE Joint Genome Institute"/>
            <person name="Vesth T.C."/>
            <person name="Nybo J."/>
            <person name="Theobald S."/>
            <person name="Brandl J."/>
            <person name="Frisvad J.C."/>
            <person name="Nielsen K.F."/>
            <person name="Lyhne E.K."/>
            <person name="Kogle M.E."/>
            <person name="Kuo A."/>
            <person name="Riley R."/>
            <person name="Clum A."/>
            <person name="Nolan M."/>
            <person name="Lipzen A."/>
            <person name="Salamov A."/>
            <person name="Henrissat B."/>
            <person name="Wiebenga A."/>
            <person name="De Vries R.P."/>
            <person name="Grigoriev I.V."/>
            <person name="Mortensen U.H."/>
            <person name="Andersen M.R."/>
            <person name="Baker S.E."/>
        </authorList>
    </citation>
    <scope>NUCLEOTIDE SEQUENCE [LARGE SCALE GENOMIC DNA]</scope>
    <source>
        <strain evidence="17 18">CBS 121591</strain>
    </source>
</reference>
<evidence type="ECO:0000256" key="8">
    <source>
        <dbReference type="ARBA" id="ARBA00023054"/>
    </source>
</evidence>
<keyword evidence="5 12" id="KW-0547">Nucleotide-binding</keyword>
<evidence type="ECO:0000256" key="7">
    <source>
        <dbReference type="ARBA" id="ARBA00022840"/>
    </source>
</evidence>
<evidence type="ECO:0000256" key="6">
    <source>
        <dbReference type="ARBA" id="ARBA00022776"/>
    </source>
</evidence>
<dbReference type="VEuPathDB" id="FungiDB:BO82DRAFT_437438"/>
<dbReference type="RefSeq" id="XP_025485555.1">
    <property type="nucleotide sequence ID" value="XM_025641191.1"/>
</dbReference>
<feature type="coiled-coil region" evidence="14">
    <location>
        <begin position="654"/>
        <end position="707"/>
    </location>
</feature>
<dbReference type="InterPro" id="IPR047149">
    <property type="entry name" value="KIF11-like"/>
</dbReference>
<dbReference type="GO" id="GO:0007018">
    <property type="term" value="P:microtubule-based movement"/>
    <property type="evidence" value="ECO:0007669"/>
    <property type="project" value="InterPro"/>
</dbReference>
<keyword evidence="11" id="KW-0131">Cell cycle</keyword>
<feature type="compositionally biased region" description="Polar residues" evidence="15">
    <location>
        <begin position="949"/>
        <end position="965"/>
    </location>
</feature>
<dbReference type="PROSITE" id="PS00411">
    <property type="entry name" value="KINESIN_MOTOR_1"/>
    <property type="match status" value="1"/>
</dbReference>
<evidence type="ECO:0000256" key="13">
    <source>
        <dbReference type="RuleBase" id="RU000394"/>
    </source>
</evidence>
<feature type="compositionally biased region" description="Polar residues" evidence="15">
    <location>
        <begin position="916"/>
        <end position="932"/>
    </location>
</feature>
<gene>
    <name evidence="17" type="ORF">BO82DRAFT_437438</name>
</gene>
<evidence type="ECO:0000256" key="9">
    <source>
        <dbReference type="ARBA" id="ARBA00023175"/>
    </source>
</evidence>
<dbReference type="PRINTS" id="PR00380">
    <property type="entry name" value="KINESINHEAVY"/>
</dbReference>
<sequence length="988" mass="111647">MTTQSRYPTRKAGRASQKEGQAGSARFSQRAKTSQNRKTGQAKDSCTSTISESREHEPGDKTAIYVTVRCRSRNERETTGDHSVILRTDGIKGKTIEVSMDSPSNKIYNFDQVFSSAADQRMVYEDTVLPMVDELLLGYNCTIFAYGQTGTGKTYTMFGDMTEEFGLLSDNAGIIPRTLYTLFDRLKGTDTTIKCSFIELYNEVIHDLLSGEEDTKLHLFENERNTANRSLLVKGMQESYIDSPSAGIQLLRMAGRKRQVAATKCNDLSSRSHTIFTINILTRSSDESITCGKLNLVDLAGSENIQRSGAENKRAVEAGQINKSLLTLGRVINALVDRSSHVPYRESKLTRLLQDSLGGNTRTCIIATVSPCRSSQEETASTLDYAFRAKNIHNRPQINTPVPKDTLLSELSSEIETLKRNLRATRHRNGIYMTPETYEDMIKEIESRRIVNEEQKQRVQALESGFQHKAEELLALRRQLLSSQSDKKEAHLKLSQMNDTINKAQTKWEGSIAEVSDISEKVGARIKNFQAHQTMLLNDFSTKISQFFGNETMAAQRNQTLLYDALDTVENAGMDSQTQLMRSETEEAFQELKRISKQVRVMISKAMIELPQAISRMSEGLQGELSRCKNQFDMAYSTLDTDVQSISQMIVKHIEEQNTEISELQLQLQNANSRMVEMSHKTSLDMVQFLEEERTNAEAERHNLLTQIGAIYDLSFQQRWDRLQGNYSNVYNDISSSGELIEGFTTHSRIEKCITRQKQLAEELIKLRNNLVVRMGQDKETIEKQHLSVQQTAASAQRDLRHNFDNHKEGLDGQLELWAQKLEKTQSQNKQFSDAWLGHLKTLGTTMKESYSTLKGRFGKLLDSSSEFQSELALHSNTIEQPIATLEKEVYEPLSHLRTSIRNCLLPSGSLRQASDYTTPSCHPDTRASSASLAHKGSNEQHVRDKSEATQSNQESIPRSTTDSFAEQPYLALTSDDSDQPRPKRRRL</sequence>
<keyword evidence="10" id="KW-0206">Cytoskeleton</keyword>
<evidence type="ECO:0000313" key="18">
    <source>
        <dbReference type="Proteomes" id="UP000248340"/>
    </source>
</evidence>
<dbReference type="InterPro" id="IPR027417">
    <property type="entry name" value="P-loop_NTPase"/>
</dbReference>
<keyword evidence="8 14" id="KW-0175">Coiled coil</keyword>
<dbReference type="SUPFAM" id="SSF52540">
    <property type="entry name" value="P-loop containing nucleoside triphosphate hydrolases"/>
    <property type="match status" value="1"/>
</dbReference>
<comment type="similarity">
    <text evidence="12 13">Belongs to the TRAFAC class myosin-kinesin ATPase superfamily. Kinesin family.</text>
</comment>
<dbReference type="GO" id="GO:0008017">
    <property type="term" value="F:microtubule binding"/>
    <property type="evidence" value="ECO:0007669"/>
    <property type="project" value="InterPro"/>
</dbReference>
<dbReference type="GO" id="GO:0072686">
    <property type="term" value="C:mitotic spindle"/>
    <property type="evidence" value="ECO:0007669"/>
    <property type="project" value="TreeGrafter"/>
</dbReference>
<keyword evidence="2" id="KW-0963">Cytoplasm</keyword>
<dbReference type="InterPro" id="IPR001752">
    <property type="entry name" value="Kinesin_motor_dom"/>
</dbReference>
<dbReference type="Gene3D" id="3.40.850.10">
    <property type="entry name" value="Kinesin motor domain"/>
    <property type="match status" value="1"/>
</dbReference>
<name>A0A319BRP4_9EURO</name>
<evidence type="ECO:0000256" key="4">
    <source>
        <dbReference type="ARBA" id="ARBA00022701"/>
    </source>
</evidence>
<dbReference type="FunFam" id="3.40.850.10:FF:000051">
    <property type="entry name" value="Kinesin-like protein bimC"/>
    <property type="match status" value="1"/>
</dbReference>
<evidence type="ECO:0000256" key="10">
    <source>
        <dbReference type="ARBA" id="ARBA00023212"/>
    </source>
</evidence>
<dbReference type="GeneID" id="37143933"/>
<protein>
    <recommendedName>
        <fullName evidence="13">Kinesin-like protein</fullName>
    </recommendedName>
</protein>
<dbReference type="PANTHER" id="PTHR47970">
    <property type="entry name" value="KINESIN-LIKE PROTEIN KIF11"/>
    <property type="match status" value="1"/>
</dbReference>
<feature type="binding site" evidence="12">
    <location>
        <begin position="147"/>
        <end position="154"/>
    </location>
    <ligand>
        <name>ATP</name>
        <dbReference type="ChEBI" id="CHEBI:30616"/>
    </ligand>
</feature>
<dbReference type="PROSITE" id="PS50067">
    <property type="entry name" value="KINESIN_MOTOR_2"/>
    <property type="match status" value="1"/>
</dbReference>
<evidence type="ECO:0000256" key="11">
    <source>
        <dbReference type="ARBA" id="ARBA00023306"/>
    </source>
</evidence>
<keyword evidence="18" id="KW-1185">Reference proteome</keyword>
<dbReference type="GO" id="GO:0005876">
    <property type="term" value="C:spindle microtubule"/>
    <property type="evidence" value="ECO:0007669"/>
    <property type="project" value="TreeGrafter"/>
</dbReference>
<evidence type="ECO:0000313" key="17">
    <source>
        <dbReference type="EMBL" id="PYH75355.1"/>
    </source>
</evidence>
<dbReference type="OrthoDB" id="4503436at2759"/>
<feature type="compositionally biased region" description="Polar residues" evidence="15">
    <location>
        <begin position="26"/>
        <end position="51"/>
    </location>
</feature>
<dbReference type="AlphaFoldDB" id="A0A319BRP4"/>
<feature type="region of interest" description="Disordered" evidence="15">
    <location>
        <begin position="1"/>
        <end position="60"/>
    </location>
</feature>
<evidence type="ECO:0000259" key="16">
    <source>
        <dbReference type="PROSITE" id="PS50067"/>
    </source>
</evidence>
<dbReference type="Pfam" id="PF00225">
    <property type="entry name" value="Kinesin"/>
    <property type="match status" value="1"/>
</dbReference>
<keyword evidence="7 12" id="KW-0067">ATP-binding</keyword>
<dbReference type="GO" id="GO:0051301">
    <property type="term" value="P:cell division"/>
    <property type="evidence" value="ECO:0007669"/>
    <property type="project" value="UniProtKB-KW"/>
</dbReference>
<dbReference type="SMART" id="SM00129">
    <property type="entry name" value="KISc"/>
    <property type="match status" value="1"/>
</dbReference>
<keyword evidence="9 12" id="KW-0505">Motor protein</keyword>